<dbReference type="Proteomes" id="UP001148786">
    <property type="component" value="Unassembled WGS sequence"/>
</dbReference>
<comment type="caution">
    <text evidence="2">The sequence shown here is derived from an EMBL/GenBank/DDBJ whole genome shotgun (WGS) entry which is preliminary data.</text>
</comment>
<keyword evidence="3" id="KW-1185">Reference proteome</keyword>
<reference evidence="2" key="1">
    <citation type="submission" date="2022-07" db="EMBL/GenBank/DDBJ databases">
        <title>Genome Sequence of Agrocybe chaxingu.</title>
        <authorList>
            <person name="Buettner E."/>
        </authorList>
    </citation>
    <scope>NUCLEOTIDE SEQUENCE</scope>
    <source>
        <strain evidence="2">MP-N11</strain>
    </source>
</reference>
<dbReference type="OrthoDB" id="3266451at2759"/>
<organism evidence="2 3">
    <name type="scientific">Agrocybe chaxingu</name>
    <dbReference type="NCBI Taxonomy" id="84603"/>
    <lineage>
        <taxon>Eukaryota</taxon>
        <taxon>Fungi</taxon>
        <taxon>Dikarya</taxon>
        <taxon>Basidiomycota</taxon>
        <taxon>Agaricomycotina</taxon>
        <taxon>Agaricomycetes</taxon>
        <taxon>Agaricomycetidae</taxon>
        <taxon>Agaricales</taxon>
        <taxon>Agaricineae</taxon>
        <taxon>Strophariaceae</taxon>
        <taxon>Agrocybe</taxon>
    </lineage>
</organism>
<feature type="coiled-coil region" evidence="1">
    <location>
        <begin position="45"/>
        <end position="79"/>
    </location>
</feature>
<proteinExistence type="predicted"/>
<dbReference type="EMBL" id="JANKHO010001299">
    <property type="protein sequence ID" value="KAJ3502304.1"/>
    <property type="molecule type" value="Genomic_DNA"/>
</dbReference>
<evidence type="ECO:0000313" key="3">
    <source>
        <dbReference type="Proteomes" id="UP001148786"/>
    </source>
</evidence>
<name>A0A9W8MQB7_9AGAR</name>
<gene>
    <name evidence="2" type="ORF">NLJ89_g8950</name>
</gene>
<protein>
    <recommendedName>
        <fullName evidence="4">F-box domain-containing protein</fullName>
    </recommendedName>
</protein>
<dbReference type="AlphaFoldDB" id="A0A9W8MQB7"/>
<evidence type="ECO:0000313" key="2">
    <source>
        <dbReference type="EMBL" id="KAJ3502304.1"/>
    </source>
</evidence>
<evidence type="ECO:0000256" key="1">
    <source>
        <dbReference type="SAM" id="Coils"/>
    </source>
</evidence>
<accession>A0A9W8MQB7</accession>
<sequence length="396" mass="44889">MEGRNSSVQEDASTVPVIITHEFLRASKNNDAPLQETLQVARERREEAIAKTADIAAQIRELQAQQRALAQEITRHKSDVLVYDRVLAPIRRVPPDILREIARHALPLHPYPSLTESPLSLSHVSSAWRKAVLSSAVLWDILVLYFKEADSRSFKRADRMAKEWFSRAKARHLTLFVKADFDSEDDPSAPRTFRRFLSNLSARVHHVAFCASRVDDLLSTLIDGTLSWPNLKTLEFIEKQWLNWPEGHEPPPLLSTFQTAQSLRRVRINYEFGPGTSAEHHNCDPAVFVAMTVTDSGDFILPNLTSLRVSFQGSYNLEYTTIFTNMLLSRVRPMGVSERMQLVEFSATYGKKGSRQLRSALSTVGEQGILLRWLGEDIFLPKRGPIFDSVFTGLHP</sequence>
<keyword evidence="1" id="KW-0175">Coiled coil</keyword>
<evidence type="ECO:0008006" key="4">
    <source>
        <dbReference type="Google" id="ProtNLM"/>
    </source>
</evidence>